<keyword evidence="2" id="KW-1185">Reference proteome</keyword>
<proteinExistence type="predicted"/>
<dbReference type="Proteomes" id="UP000030889">
    <property type="component" value="Unassembled WGS sequence"/>
</dbReference>
<protein>
    <recommendedName>
        <fullName evidence="3">Transposase</fullName>
    </recommendedName>
</protein>
<organism evidence="1 2">
    <name type="scientific">Alistipes inops</name>
    <dbReference type="NCBI Taxonomy" id="1501391"/>
    <lineage>
        <taxon>Bacteria</taxon>
        <taxon>Pseudomonadati</taxon>
        <taxon>Bacteroidota</taxon>
        <taxon>Bacteroidia</taxon>
        <taxon>Bacteroidales</taxon>
        <taxon>Rikenellaceae</taxon>
        <taxon>Alistipes</taxon>
    </lineage>
</organism>
<evidence type="ECO:0000313" key="1">
    <source>
        <dbReference type="EMBL" id="KHE42202.1"/>
    </source>
</evidence>
<reference evidence="1 2" key="1">
    <citation type="submission" date="2014-09" db="EMBL/GenBank/DDBJ databases">
        <title>Alistipes sp. 627, sp. nov., a novel member of the family Rikenellaceae isolated from human faeces.</title>
        <authorList>
            <person name="Shkoporov A.N."/>
            <person name="Chaplin A.V."/>
            <person name="Motuzova O.V."/>
            <person name="Kafarskaia L.I."/>
            <person name="Khokhlova E.V."/>
            <person name="Efimov B.A."/>
        </authorList>
    </citation>
    <scope>NUCLEOTIDE SEQUENCE [LARGE SCALE GENOMIC DNA]</scope>
    <source>
        <strain evidence="1 2">627</strain>
    </source>
</reference>
<gene>
    <name evidence="1" type="ORF">LG35_06540</name>
</gene>
<evidence type="ECO:0000313" key="2">
    <source>
        <dbReference type="Proteomes" id="UP000030889"/>
    </source>
</evidence>
<accession>A0ABR4YIV4</accession>
<dbReference type="EMBL" id="JRGF01000006">
    <property type="protein sequence ID" value="KHE42202.1"/>
    <property type="molecule type" value="Genomic_DNA"/>
</dbReference>
<name>A0ABR4YIV4_9BACT</name>
<sequence length="117" mass="13746">MLFVFKIDIALLRDREKMDVGMGDFQSDDRNGNPFAFDFCFQLTSDFLGKYHQVCQLVIFQIKKVIILFFRHYQRMTFDNRIDVQKCVMFIILGYLIAGNLSVNDFCKNSSHIAEIN</sequence>
<evidence type="ECO:0008006" key="3">
    <source>
        <dbReference type="Google" id="ProtNLM"/>
    </source>
</evidence>
<comment type="caution">
    <text evidence="1">The sequence shown here is derived from an EMBL/GenBank/DDBJ whole genome shotgun (WGS) entry which is preliminary data.</text>
</comment>